<dbReference type="EMBL" id="JAFBEC010000003">
    <property type="protein sequence ID" value="MBM7632305.1"/>
    <property type="molecule type" value="Genomic_DNA"/>
</dbReference>
<name>A0ABS2PB44_9BACL</name>
<accession>A0ABS2PB44</accession>
<dbReference type="NCBIfam" id="TIGR00299">
    <property type="entry name" value="nickel pincer cofactor biosynthesis protein LarC"/>
    <property type="match status" value="1"/>
</dbReference>
<evidence type="ECO:0000313" key="4">
    <source>
        <dbReference type="EMBL" id="MBM7632305.1"/>
    </source>
</evidence>
<comment type="catalytic activity">
    <reaction evidence="2">
        <text>Ni(II)-pyridinium-3,5-bisthiocarboxylate mononucleotide = pyridinium-3,5-bisthiocarboxylate mononucleotide + Ni(2+)</text>
        <dbReference type="Rhea" id="RHEA:54784"/>
        <dbReference type="ChEBI" id="CHEBI:49786"/>
        <dbReference type="ChEBI" id="CHEBI:137372"/>
        <dbReference type="ChEBI" id="CHEBI:137373"/>
        <dbReference type="EC" id="4.99.1.12"/>
    </reaction>
</comment>
<evidence type="ECO:0000313" key="5">
    <source>
        <dbReference type="Proteomes" id="UP000741863"/>
    </source>
</evidence>
<keyword evidence="1 2" id="KW-0533">Nickel</keyword>
<dbReference type="InterPro" id="IPR002822">
    <property type="entry name" value="Ni_insertion"/>
</dbReference>
<comment type="function">
    <text evidence="2">Involved in the biosynthesis of a nickel-pincer cofactor ((SCS)Ni(II) pincer complex). Binds Ni(2+), and functions in nickel delivery to pyridinium-3,5-bisthiocarboxylic acid mononucleotide (P2TMN), to form the mature cofactor. Is thus probably required for the activation of nickel-pincer cofactor-dependent enzymes.</text>
</comment>
<dbReference type="Proteomes" id="UP000741863">
    <property type="component" value="Unassembled WGS sequence"/>
</dbReference>
<keyword evidence="2" id="KW-0456">Lyase</keyword>
<reference evidence="4 5" key="1">
    <citation type="submission" date="2021-01" db="EMBL/GenBank/DDBJ databases">
        <title>Genomic Encyclopedia of Type Strains, Phase IV (KMG-IV): sequencing the most valuable type-strain genomes for metagenomic binning, comparative biology and taxonomic classification.</title>
        <authorList>
            <person name="Goeker M."/>
        </authorList>
    </citation>
    <scope>NUCLEOTIDE SEQUENCE [LARGE SCALE GENOMIC DNA]</scope>
    <source>
        <strain evidence="4 5">DSM 25540</strain>
    </source>
</reference>
<dbReference type="Pfam" id="PF01969">
    <property type="entry name" value="Ni_insertion"/>
    <property type="match status" value="1"/>
</dbReference>
<dbReference type="PANTHER" id="PTHR36566:SF1">
    <property type="entry name" value="PYRIDINIUM-3,5-BISTHIOCARBOXYLIC ACID MONONUCLEOTIDE NICKEL INSERTION PROTEIN"/>
    <property type="match status" value="1"/>
</dbReference>
<evidence type="ECO:0000256" key="1">
    <source>
        <dbReference type="ARBA" id="ARBA00022596"/>
    </source>
</evidence>
<evidence type="ECO:0000256" key="2">
    <source>
        <dbReference type="HAMAP-Rule" id="MF_01074"/>
    </source>
</evidence>
<comment type="similarity">
    <text evidence="2">Belongs to the LarC family.</text>
</comment>
<sequence length="411" mass="45350">MNTLYIDCVSGIAGDMMLSALVDAGANEETIISQLNTLPIDHFHMSFDNVVKMGISSKYLQLDVHDHGHAHDHSHSHDHNHSHEHGHDHVHRTAKDIFHLIEQSELSERVKERSIAVFTAIAHAEGTIHGMNPDDVHFHEVGAMDSIIDIIGICIALEDLNIDQIISSPVPTGSGKLHMAHGLYPIPAPATTELLKSIPLAPLEAKGELTTPTGAGILKALASSFGQVPEGIISAIGYGAGKKDFPKHPNVMRVLVMNDVPKHRERLVISQCQVDDMTGEALGFALERLFEHEIFDAYYTPVYMKKNRPGVLITVISKPGQAQVVEQTLLKETSTLGVRQSTATRNPMKRTMETLDTPLGAINVKHASTEDGIVKKSYEYEDLKRAANEHHLSLQQVIEATYDWERENSKK</sequence>
<comment type="caution">
    <text evidence="4">The sequence shown here is derived from an EMBL/GenBank/DDBJ whole genome shotgun (WGS) entry which is preliminary data.</text>
</comment>
<organism evidence="4 5">
    <name type="scientific">Geomicrobium sediminis</name>
    <dbReference type="NCBI Taxonomy" id="1347788"/>
    <lineage>
        <taxon>Bacteria</taxon>
        <taxon>Bacillati</taxon>
        <taxon>Bacillota</taxon>
        <taxon>Bacilli</taxon>
        <taxon>Bacillales</taxon>
        <taxon>Geomicrobium</taxon>
    </lineage>
</organism>
<dbReference type="HAMAP" id="MF_01074">
    <property type="entry name" value="LarC"/>
    <property type="match status" value="1"/>
</dbReference>
<dbReference type="EC" id="4.99.1.12" evidence="2"/>
<dbReference type="PANTHER" id="PTHR36566">
    <property type="entry name" value="NICKEL INSERTION PROTEIN-RELATED"/>
    <property type="match status" value="1"/>
</dbReference>
<evidence type="ECO:0000256" key="3">
    <source>
        <dbReference type="SAM" id="MobiDB-lite"/>
    </source>
</evidence>
<keyword evidence="5" id="KW-1185">Reference proteome</keyword>
<gene>
    <name evidence="2" type="primary">larC</name>
    <name evidence="4" type="ORF">JOD17_001398</name>
</gene>
<proteinExistence type="inferred from homology"/>
<feature type="region of interest" description="Disordered" evidence="3">
    <location>
        <begin position="68"/>
        <end position="87"/>
    </location>
</feature>
<dbReference type="Gene3D" id="3.30.70.1380">
    <property type="entry name" value="Transcriptional regulatory protein pf0864 domain like"/>
    <property type="match status" value="1"/>
</dbReference>
<protein>
    <recommendedName>
        <fullName evidence="2">Pyridinium-3,5-bisthiocarboxylic acid mononucleotide nickel insertion protein</fullName>
        <shortName evidence="2">P2TMN nickel insertion protein</shortName>
        <ecNumber evidence="2">4.99.1.12</ecNumber>
    </recommendedName>
    <alternativeName>
        <fullName evidence="2">Nickel-pincer cofactor biosynthesis protein LarC</fullName>
    </alternativeName>
</protein>
<dbReference type="RefSeq" id="WP_204696446.1">
    <property type="nucleotide sequence ID" value="NZ_JAFBEC010000003.1"/>
</dbReference>